<dbReference type="PRINTS" id="PR00360">
    <property type="entry name" value="C2DOMAIN"/>
</dbReference>
<dbReference type="Proteomes" id="UP001381693">
    <property type="component" value="Unassembled WGS sequence"/>
</dbReference>
<dbReference type="InterPro" id="IPR001565">
    <property type="entry name" value="Synaptotagmin"/>
</dbReference>
<dbReference type="GO" id="GO:0098793">
    <property type="term" value="C:presynapse"/>
    <property type="evidence" value="ECO:0007669"/>
    <property type="project" value="GOC"/>
</dbReference>
<comment type="caution">
    <text evidence="4">The sequence shown here is derived from an EMBL/GenBank/DDBJ whole genome shotgun (WGS) entry which is preliminary data.</text>
</comment>
<dbReference type="PANTHER" id="PTHR45729">
    <property type="entry name" value="RABPHILIN, ISOFORM A"/>
    <property type="match status" value="1"/>
</dbReference>
<sequence length="111" mass="12948">LAEDEVKGETERGKVLLSLKYATQRNALIVGIVRCAHLPSMDSNGFSDPYVKVQLKPDPNHKKYRTAIKWKNLNPEFNEEFIFEVRRNELPKRLLDIRVYDKDVGRSDDFI</sequence>
<dbReference type="Pfam" id="PF00168">
    <property type="entry name" value="C2"/>
    <property type="match status" value="1"/>
</dbReference>
<gene>
    <name evidence="4" type="primary">DOC2B_2</name>
    <name evidence="4" type="ORF">SK128_012491</name>
</gene>
<accession>A0AAN8WYP1</accession>
<dbReference type="GO" id="GO:0006887">
    <property type="term" value="P:exocytosis"/>
    <property type="evidence" value="ECO:0007669"/>
    <property type="project" value="TreeGrafter"/>
</dbReference>
<dbReference type="GO" id="GO:0046872">
    <property type="term" value="F:metal ion binding"/>
    <property type="evidence" value="ECO:0007669"/>
    <property type="project" value="UniProtKB-KW"/>
</dbReference>
<dbReference type="InterPro" id="IPR000008">
    <property type="entry name" value="C2_dom"/>
</dbReference>
<feature type="domain" description="C2" evidence="3">
    <location>
        <begin position="11"/>
        <end position="111"/>
    </location>
</feature>
<feature type="non-terminal residue" evidence="4">
    <location>
        <position position="1"/>
    </location>
</feature>
<protein>
    <submittedName>
        <fullName evidence="4">Double C2-like</fullName>
    </submittedName>
</protein>
<keyword evidence="5" id="KW-1185">Reference proteome</keyword>
<name>A0AAN8WYP1_HALRR</name>
<evidence type="ECO:0000313" key="5">
    <source>
        <dbReference type="Proteomes" id="UP001381693"/>
    </source>
</evidence>
<evidence type="ECO:0000256" key="1">
    <source>
        <dbReference type="ARBA" id="ARBA00022723"/>
    </source>
</evidence>
<keyword evidence="1" id="KW-0479">Metal-binding</keyword>
<organism evidence="4 5">
    <name type="scientific">Halocaridina rubra</name>
    <name type="common">Hawaiian red shrimp</name>
    <dbReference type="NCBI Taxonomy" id="373956"/>
    <lineage>
        <taxon>Eukaryota</taxon>
        <taxon>Metazoa</taxon>
        <taxon>Ecdysozoa</taxon>
        <taxon>Arthropoda</taxon>
        <taxon>Crustacea</taxon>
        <taxon>Multicrustacea</taxon>
        <taxon>Malacostraca</taxon>
        <taxon>Eumalacostraca</taxon>
        <taxon>Eucarida</taxon>
        <taxon>Decapoda</taxon>
        <taxon>Pleocyemata</taxon>
        <taxon>Caridea</taxon>
        <taxon>Atyoidea</taxon>
        <taxon>Atyidae</taxon>
        <taxon>Halocaridina</taxon>
    </lineage>
</organism>
<dbReference type="GO" id="GO:0016020">
    <property type="term" value="C:membrane"/>
    <property type="evidence" value="ECO:0007669"/>
    <property type="project" value="InterPro"/>
</dbReference>
<dbReference type="InterPro" id="IPR043566">
    <property type="entry name" value="Rabphilin/DOC2/Noc2"/>
</dbReference>
<dbReference type="AlphaFoldDB" id="A0AAN8WYP1"/>
<dbReference type="SUPFAM" id="SSF49562">
    <property type="entry name" value="C2 domain (Calcium/lipid-binding domain, CaLB)"/>
    <property type="match status" value="1"/>
</dbReference>
<dbReference type="GO" id="GO:0017158">
    <property type="term" value="P:regulation of calcium ion-dependent exocytosis"/>
    <property type="evidence" value="ECO:0007669"/>
    <property type="project" value="TreeGrafter"/>
</dbReference>
<reference evidence="4 5" key="1">
    <citation type="submission" date="2023-11" db="EMBL/GenBank/DDBJ databases">
        <title>Halocaridina rubra genome assembly.</title>
        <authorList>
            <person name="Smith C."/>
        </authorList>
    </citation>
    <scope>NUCLEOTIDE SEQUENCE [LARGE SCALE GENOMIC DNA]</scope>
    <source>
        <strain evidence="4">EP-1</strain>
        <tissue evidence="4">Whole</tissue>
    </source>
</reference>
<dbReference type="EMBL" id="JAXCGZ010011587">
    <property type="protein sequence ID" value="KAK7074457.1"/>
    <property type="molecule type" value="Genomic_DNA"/>
</dbReference>
<evidence type="ECO:0000259" key="3">
    <source>
        <dbReference type="PROSITE" id="PS50004"/>
    </source>
</evidence>
<dbReference type="Gene3D" id="2.60.40.150">
    <property type="entry name" value="C2 domain"/>
    <property type="match status" value="1"/>
</dbReference>
<dbReference type="PROSITE" id="PS50004">
    <property type="entry name" value="C2"/>
    <property type="match status" value="1"/>
</dbReference>
<keyword evidence="2" id="KW-0677">Repeat</keyword>
<dbReference type="PANTHER" id="PTHR45729:SF6">
    <property type="entry name" value="RABPHILIN, ISOFORM A"/>
    <property type="match status" value="1"/>
</dbReference>
<dbReference type="PRINTS" id="PR00399">
    <property type="entry name" value="SYNAPTOTAGMN"/>
</dbReference>
<feature type="non-terminal residue" evidence="4">
    <location>
        <position position="111"/>
    </location>
</feature>
<evidence type="ECO:0000313" key="4">
    <source>
        <dbReference type="EMBL" id="KAK7074457.1"/>
    </source>
</evidence>
<dbReference type="GO" id="GO:0061669">
    <property type="term" value="P:spontaneous neurotransmitter secretion"/>
    <property type="evidence" value="ECO:0007669"/>
    <property type="project" value="TreeGrafter"/>
</dbReference>
<proteinExistence type="predicted"/>
<evidence type="ECO:0000256" key="2">
    <source>
        <dbReference type="ARBA" id="ARBA00022737"/>
    </source>
</evidence>
<dbReference type="InterPro" id="IPR035892">
    <property type="entry name" value="C2_domain_sf"/>
</dbReference>
<dbReference type="SMART" id="SM00239">
    <property type="entry name" value="C2"/>
    <property type="match status" value="1"/>
</dbReference>